<dbReference type="InterPro" id="IPR017871">
    <property type="entry name" value="ABC_transporter-like_CS"/>
</dbReference>
<evidence type="ECO:0000259" key="3">
    <source>
        <dbReference type="PROSITE" id="PS50893"/>
    </source>
</evidence>
<dbReference type="RefSeq" id="WP_138130896.1">
    <property type="nucleotide sequence ID" value="NZ_VBWO01000006.1"/>
</dbReference>
<keyword evidence="2 4" id="KW-0067">ATP-binding</keyword>
<dbReference type="PANTHER" id="PTHR43038:SF3">
    <property type="entry name" value="ABC TRANSPORTER G FAMILY MEMBER 20 ISOFORM X1"/>
    <property type="match status" value="1"/>
</dbReference>
<dbReference type="PROSITE" id="PS00211">
    <property type="entry name" value="ABC_TRANSPORTER_1"/>
    <property type="match status" value="1"/>
</dbReference>
<dbReference type="Proteomes" id="UP000309885">
    <property type="component" value="Unassembled WGS sequence"/>
</dbReference>
<dbReference type="SMART" id="SM00382">
    <property type="entry name" value="AAA"/>
    <property type="match status" value="1"/>
</dbReference>
<accession>A0A5R8LQ12</accession>
<keyword evidence="1" id="KW-0547">Nucleotide-binding</keyword>
<name>A0A5R8LQ12_LACZE</name>
<dbReference type="GO" id="GO:0016887">
    <property type="term" value="F:ATP hydrolysis activity"/>
    <property type="evidence" value="ECO:0007669"/>
    <property type="project" value="InterPro"/>
</dbReference>
<dbReference type="InterPro" id="IPR027417">
    <property type="entry name" value="P-loop_NTPase"/>
</dbReference>
<dbReference type="EMBL" id="VBWO01000006">
    <property type="protein sequence ID" value="TLF39325.1"/>
    <property type="molecule type" value="Genomic_DNA"/>
</dbReference>
<dbReference type="Pfam" id="PF00005">
    <property type="entry name" value="ABC_tran"/>
    <property type="match status" value="1"/>
</dbReference>
<dbReference type="SUPFAM" id="SSF52540">
    <property type="entry name" value="P-loop containing nucleoside triphosphate hydrolases"/>
    <property type="match status" value="1"/>
</dbReference>
<protein>
    <submittedName>
        <fullName evidence="4">ABC transporter ATP-binding protein</fullName>
    </submittedName>
</protein>
<organism evidence="4 5">
    <name type="scientific">Lacticaseibacillus zeae</name>
    <name type="common">Lactobacillus zeae</name>
    <dbReference type="NCBI Taxonomy" id="57037"/>
    <lineage>
        <taxon>Bacteria</taxon>
        <taxon>Bacillati</taxon>
        <taxon>Bacillota</taxon>
        <taxon>Bacilli</taxon>
        <taxon>Lactobacillales</taxon>
        <taxon>Lactobacillaceae</taxon>
        <taxon>Lacticaseibacillus</taxon>
    </lineage>
</organism>
<dbReference type="CDD" id="cd03230">
    <property type="entry name" value="ABC_DR_subfamily_A"/>
    <property type="match status" value="1"/>
</dbReference>
<reference evidence="4 5" key="1">
    <citation type="submission" date="2019-05" db="EMBL/GenBank/DDBJ databases">
        <title>Genome-based reclassification of Lactobacillus casei as Lactobacillus casei subsp. casei. subsp.nov., description of Lactobacillus casei subsp. zeae subsp. nov., and emended description of Lactobacillus casei.</title>
        <authorList>
            <person name="Huang C.-H."/>
        </authorList>
    </citation>
    <scope>NUCLEOTIDE SEQUENCE [LARGE SCALE GENOMIC DNA]</scope>
    <source>
        <strain evidence="4 5">CRBIP24.44</strain>
    </source>
</reference>
<dbReference type="GO" id="GO:0005524">
    <property type="term" value="F:ATP binding"/>
    <property type="evidence" value="ECO:0007669"/>
    <property type="project" value="UniProtKB-KW"/>
</dbReference>
<dbReference type="Gene3D" id="3.40.50.300">
    <property type="entry name" value="P-loop containing nucleotide triphosphate hydrolases"/>
    <property type="match status" value="1"/>
</dbReference>
<feature type="domain" description="ABC transporter" evidence="3">
    <location>
        <begin position="1"/>
        <end position="235"/>
    </location>
</feature>
<dbReference type="AlphaFoldDB" id="A0A5R8LQ12"/>
<evidence type="ECO:0000256" key="1">
    <source>
        <dbReference type="ARBA" id="ARBA00022741"/>
    </source>
</evidence>
<dbReference type="PANTHER" id="PTHR43038">
    <property type="entry name" value="ATP-BINDING CASSETTE, SUB-FAMILY H, MEMBER 1"/>
    <property type="match status" value="1"/>
</dbReference>
<evidence type="ECO:0000313" key="4">
    <source>
        <dbReference type="EMBL" id="TLF39325.1"/>
    </source>
</evidence>
<dbReference type="PROSITE" id="PS50893">
    <property type="entry name" value="ABC_TRANSPORTER_2"/>
    <property type="match status" value="1"/>
</dbReference>
<dbReference type="InterPro" id="IPR003439">
    <property type="entry name" value="ABC_transporter-like_ATP-bd"/>
</dbReference>
<dbReference type="InterPro" id="IPR003593">
    <property type="entry name" value="AAA+_ATPase"/>
</dbReference>
<proteinExistence type="predicted"/>
<evidence type="ECO:0000313" key="5">
    <source>
        <dbReference type="Proteomes" id="UP000309885"/>
    </source>
</evidence>
<gene>
    <name evidence="4" type="ORF">FEI15_07675</name>
</gene>
<comment type="caution">
    <text evidence="4">The sequence shown here is derived from an EMBL/GenBank/DDBJ whole genome shotgun (WGS) entry which is preliminary data.</text>
</comment>
<evidence type="ECO:0000256" key="2">
    <source>
        <dbReference type="ARBA" id="ARBA00022840"/>
    </source>
</evidence>
<sequence>MSIQPVVKVTALQQGYGQKIVLSDIDLSLNRGQILALIGPSGAGKTTLIRSIMGMIRPQSGQVLVFNQPVPDRLLLARIGFMAQTDALYESLTGAENLTFFAKMQGVKQTQITEQLRYAAHVVDLQSALDQSVRTYSGGMKRRLSLAIALISKPPLLILDEPTIGIDPELRRKIWHELHRLASDQGVAIILTTHVMADAEEADVLMMIRNGKAIAQGTPDQLKANYHTDSIEAVFLAAGRQQDAR</sequence>